<dbReference type="Proteomes" id="UP000178520">
    <property type="component" value="Unassembled WGS sequence"/>
</dbReference>
<comment type="caution">
    <text evidence="1">The sequence shown here is derived from an EMBL/GenBank/DDBJ whole genome shotgun (WGS) entry which is preliminary data.</text>
</comment>
<accession>A0A1F8E9E6</accession>
<reference evidence="1 2" key="1">
    <citation type="journal article" date="2016" name="Nat. Commun.">
        <title>Thousands of microbial genomes shed light on interconnected biogeochemical processes in an aquifer system.</title>
        <authorList>
            <person name="Anantharaman K."/>
            <person name="Brown C.T."/>
            <person name="Hug L.A."/>
            <person name="Sharon I."/>
            <person name="Castelle C.J."/>
            <person name="Probst A.J."/>
            <person name="Thomas B.C."/>
            <person name="Singh A."/>
            <person name="Wilkins M.J."/>
            <person name="Karaoz U."/>
            <person name="Brodie E.L."/>
            <person name="Williams K.H."/>
            <person name="Hubbard S.S."/>
            <person name="Banfield J.F."/>
        </authorList>
    </citation>
    <scope>NUCLEOTIDE SEQUENCE [LARGE SCALE GENOMIC DNA]</scope>
</reference>
<protein>
    <submittedName>
        <fullName evidence="1">Uncharacterized protein</fullName>
    </submittedName>
</protein>
<evidence type="ECO:0000313" key="2">
    <source>
        <dbReference type="Proteomes" id="UP000178520"/>
    </source>
</evidence>
<dbReference type="AlphaFoldDB" id="A0A1F8E9E6"/>
<evidence type="ECO:0000313" key="1">
    <source>
        <dbReference type="EMBL" id="OGM97524.1"/>
    </source>
</evidence>
<organism evidence="1 2">
    <name type="scientific">Candidatus Yanofskybacteria bacterium RIFCSPHIGHO2_01_FULL_41_21</name>
    <dbReference type="NCBI Taxonomy" id="1802660"/>
    <lineage>
        <taxon>Bacteria</taxon>
        <taxon>Candidatus Yanofskyibacteriota</taxon>
    </lineage>
</organism>
<sequence length="82" mass="9129">MSMYTMKDAAHVFCYTIVMMQSAPEDVLRVYRDKILAFSKQIEVDFGLKSGQMPPNDAVLTPEAVAILREIDGVVGLHLAQI</sequence>
<name>A0A1F8E9E6_9BACT</name>
<dbReference type="EMBL" id="MGJA01000012">
    <property type="protein sequence ID" value="OGM97524.1"/>
    <property type="molecule type" value="Genomic_DNA"/>
</dbReference>
<gene>
    <name evidence="1" type="ORF">A2735_02210</name>
</gene>
<proteinExistence type="predicted"/>